<dbReference type="GO" id="GO:0043842">
    <property type="term" value="F:Kdo transferase activity"/>
    <property type="evidence" value="ECO:0007669"/>
    <property type="project" value="UniProtKB-EC"/>
</dbReference>
<evidence type="ECO:0000256" key="5">
    <source>
        <dbReference type="ARBA" id="ARBA00031445"/>
    </source>
</evidence>
<keyword evidence="4 9" id="KW-0808">Transferase</keyword>
<dbReference type="SUPFAM" id="SSF53756">
    <property type="entry name" value="UDP-Glycosyltransferase/glycogen phosphorylase"/>
    <property type="match status" value="1"/>
</dbReference>
<evidence type="ECO:0000256" key="7">
    <source>
        <dbReference type="PIRSR" id="PIRSR639901-1"/>
    </source>
</evidence>
<feature type="active site" description="Proton acceptor" evidence="7">
    <location>
        <position position="62"/>
    </location>
</feature>
<dbReference type="InterPro" id="IPR007507">
    <property type="entry name" value="Glycos_transf_N"/>
</dbReference>
<evidence type="ECO:0000313" key="11">
    <source>
        <dbReference type="EMBL" id="SHH45390.1"/>
    </source>
</evidence>
<dbReference type="EMBL" id="FQXS01000002">
    <property type="protein sequence ID" value="SHH45390.1"/>
    <property type="molecule type" value="Genomic_DNA"/>
</dbReference>
<reference evidence="11 12" key="1">
    <citation type="submission" date="2016-11" db="EMBL/GenBank/DDBJ databases">
        <authorList>
            <person name="Jaros S."/>
            <person name="Januszkiewicz K."/>
            <person name="Wedrychowicz H."/>
        </authorList>
    </citation>
    <scope>NUCLEOTIDE SEQUENCE [LARGE SCALE GENOMIC DNA]</scope>
    <source>
        <strain evidence="11 12">DSM 9705</strain>
    </source>
</reference>
<comment type="subcellular location">
    <subcellularLocation>
        <location evidence="9">Cell membrane</location>
    </subcellularLocation>
</comment>
<keyword evidence="9" id="KW-1133">Transmembrane helix</keyword>
<evidence type="ECO:0000256" key="2">
    <source>
        <dbReference type="ARBA" id="ARBA00012621"/>
    </source>
</evidence>
<dbReference type="EC" id="2.4.99.12" evidence="2 9"/>
<dbReference type="Pfam" id="PF04413">
    <property type="entry name" value="Glycos_transf_N"/>
    <property type="match status" value="1"/>
</dbReference>
<feature type="transmembrane region" description="Helical" evidence="9">
    <location>
        <begin position="6"/>
        <end position="29"/>
    </location>
</feature>
<dbReference type="PANTHER" id="PTHR42755">
    <property type="entry name" value="3-DEOXY-MANNO-OCTULOSONATE CYTIDYLYLTRANSFERASE"/>
    <property type="match status" value="1"/>
</dbReference>
<proteinExistence type="inferred from homology"/>
<dbReference type="STRING" id="1121409.SAMN02745124_00586"/>
<evidence type="ECO:0000259" key="10">
    <source>
        <dbReference type="Pfam" id="PF04413"/>
    </source>
</evidence>
<evidence type="ECO:0000256" key="4">
    <source>
        <dbReference type="ARBA" id="ARBA00022679"/>
    </source>
</evidence>
<dbReference type="OrthoDB" id="9789797at2"/>
<dbReference type="UniPathway" id="UPA00958"/>
<dbReference type="InterPro" id="IPR039901">
    <property type="entry name" value="Kdotransferase"/>
</dbReference>
<evidence type="ECO:0000256" key="6">
    <source>
        <dbReference type="ARBA" id="ARBA00049183"/>
    </source>
</evidence>
<keyword evidence="9" id="KW-0448">Lipopolysaccharide biosynthesis</keyword>
<dbReference type="GO" id="GO:0005886">
    <property type="term" value="C:plasma membrane"/>
    <property type="evidence" value="ECO:0007669"/>
    <property type="project" value="UniProtKB-SubCell"/>
</dbReference>
<dbReference type="RefSeq" id="WP_161949790.1">
    <property type="nucleotide sequence ID" value="NZ_FQXS01000002.1"/>
</dbReference>
<keyword evidence="9" id="KW-1003">Cell membrane</keyword>
<dbReference type="AlphaFoldDB" id="A0A1M5T455"/>
<dbReference type="Gene3D" id="3.40.50.2000">
    <property type="entry name" value="Glycogen Phosphorylase B"/>
    <property type="match status" value="1"/>
</dbReference>
<keyword evidence="9" id="KW-0472">Membrane</keyword>
<sequence length="429" mass="47653">MYWCYRIIVGLLFWLCFPVLLLIVLLTGIHRRGLTERLGWYRGAERQPGRPLIWLHAASIGEITVARELINRLQQQVPEVRFVVTTMTIHGRDFARTLLPRSLPVFLAPLDVPGVAGRVVRQLRPILYVCLETELWPLLLDSVKRSGAAAVLLNGRLSERSIGTYQRFRAFFGRVLAHFDRLAVIGEKDRQRFLSLGVRPERVIVTGNVKEDGTPLQDPAAVRAHWRQRLQVDRGQQVFIAASTHAPEEAMLLPLLRLLVETGRICLLAPRHPKRLGQIAALCRQHGVAFDLLSEINGDRGRRQRFILVDTMGDLAELYGIAGSAFIGGSLVDYGGHNLMEAARWGCVVFFGPSTDDFQEAAATLEASGGGLRIASPEELADRLQCLLDDPGELARRSGEAARAAHHQCGAVDRQAALVVAALGDRCRR</sequence>
<name>A0A1M5T455_9BACT</name>
<keyword evidence="9" id="KW-0812">Transmembrane</keyword>
<feature type="site" description="Transition state stabilizer" evidence="8">
    <location>
        <position position="210"/>
    </location>
</feature>
<evidence type="ECO:0000256" key="1">
    <source>
        <dbReference type="ARBA" id="ARBA00004713"/>
    </source>
</evidence>
<comment type="catalytic activity">
    <reaction evidence="6 9">
        <text>lipid IVA (E. coli) + CMP-3-deoxy-beta-D-manno-octulosonate = alpha-Kdo-(2-&gt;6)-lipid IVA (E. coli) + CMP + H(+)</text>
        <dbReference type="Rhea" id="RHEA:28066"/>
        <dbReference type="ChEBI" id="CHEBI:15378"/>
        <dbReference type="ChEBI" id="CHEBI:58603"/>
        <dbReference type="ChEBI" id="CHEBI:60364"/>
        <dbReference type="ChEBI" id="CHEBI:60377"/>
        <dbReference type="ChEBI" id="CHEBI:85987"/>
        <dbReference type="EC" id="2.4.99.12"/>
    </reaction>
</comment>
<protein>
    <recommendedName>
        <fullName evidence="3 9">3-deoxy-D-manno-octulosonic acid transferase</fullName>
        <shortName evidence="9">Kdo transferase</shortName>
        <ecNumber evidence="2 9">2.4.99.12</ecNumber>
    </recommendedName>
    <alternativeName>
        <fullName evidence="5 9">Lipid IV(A) 3-deoxy-D-manno-octulosonic acid transferase</fullName>
    </alternativeName>
</protein>
<dbReference type="Gene3D" id="3.40.50.11720">
    <property type="entry name" value="3-Deoxy-D-manno-octulosonic-acid transferase, N-terminal domain"/>
    <property type="match status" value="1"/>
</dbReference>
<dbReference type="InterPro" id="IPR038107">
    <property type="entry name" value="Glycos_transf_N_sf"/>
</dbReference>
<comment type="function">
    <text evidence="9">Involved in lipopolysaccharide (LPS) biosynthesis. Catalyzes the transfer of 3-deoxy-D-manno-octulosonate (Kdo) residue(s) from CMP-Kdo to lipid IV(A), the tetraacyldisaccharide-1,4'-bisphosphate precursor of lipid A.</text>
</comment>
<dbReference type="GO" id="GO:0009244">
    <property type="term" value="P:lipopolysaccharide core region biosynthetic process"/>
    <property type="evidence" value="ECO:0007669"/>
    <property type="project" value="UniProtKB-UniRule"/>
</dbReference>
<organism evidence="11 12">
    <name type="scientific">Desulfofustis glycolicus DSM 9705</name>
    <dbReference type="NCBI Taxonomy" id="1121409"/>
    <lineage>
        <taxon>Bacteria</taxon>
        <taxon>Pseudomonadati</taxon>
        <taxon>Thermodesulfobacteriota</taxon>
        <taxon>Desulfobulbia</taxon>
        <taxon>Desulfobulbales</taxon>
        <taxon>Desulfocapsaceae</taxon>
        <taxon>Desulfofustis</taxon>
    </lineage>
</organism>
<dbReference type="Proteomes" id="UP000184139">
    <property type="component" value="Unassembled WGS sequence"/>
</dbReference>
<keyword evidence="12" id="KW-1185">Reference proteome</keyword>
<gene>
    <name evidence="11" type="ORF">SAMN02745124_00586</name>
</gene>
<evidence type="ECO:0000256" key="3">
    <source>
        <dbReference type="ARBA" id="ARBA00019077"/>
    </source>
</evidence>
<evidence type="ECO:0000313" key="12">
    <source>
        <dbReference type="Proteomes" id="UP000184139"/>
    </source>
</evidence>
<comment type="pathway">
    <text evidence="1 9">Bacterial outer membrane biogenesis; LPS core biosynthesis.</text>
</comment>
<feature type="site" description="Transition state stabilizer" evidence="8">
    <location>
        <position position="132"/>
    </location>
</feature>
<evidence type="ECO:0000256" key="9">
    <source>
        <dbReference type="RuleBase" id="RU365103"/>
    </source>
</evidence>
<comment type="similarity">
    <text evidence="9">Belongs to the glycosyltransferase group 1 family.</text>
</comment>
<dbReference type="GO" id="GO:0009245">
    <property type="term" value="P:lipid A biosynthetic process"/>
    <property type="evidence" value="ECO:0007669"/>
    <property type="project" value="TreeGrafter"/>
</dbReference>
<accession>A0A1M5T455</accession>
<evidence type="ECO:0000256" key="8">
    <source>
        <dbReference type="PIRSR" id="PIRSR639901-2"/>
    </source>
</evidence>
<feature type="domain" description="3-deoxy-D-manno-octulosonic-acid transferase N-terminal" evidence="10">
    <location>
        <begin position="34"/>
        <end position="212"/>
    </location>
</feature>
<dbReference type="PANTHER" id="PTHR42755:SF1">
    <property type="entry name" value="3-DEOXY-D-MANNO-OCTULOSONIC ACID TRANSFERASE, MITOCHONDRIAL-RELATED"/>
    <property type="match status" value="1"/>
</dbReference>